<name>A0ACB6R3N1_9PLEO</name>
<comment type="caution">
    <text evidence="1">The sequence shown here is derived from an EMBL/GenBank/DDBJ whole genome shotgun (WGS) entry which is preliminary data.</text>
</comment>
<evidence type="ECO:0000313" key="2">
    <source>
        <dbReference type="Proteomes" id="UP000799755"/>
    </source>
</evidence>
<sequence>MLEEDEAEVTGFNGPWKRGQRKSSSGSKEMEGFRRSCEAFTNVVSAGKGTGDRLDYADCIESREEFLPRVISRVGLYCCSLSRRLRLDKGEDGLAALHCPLLIVRSSLNGGTSVPKTFCTKRKLSGAGSPTISCFVKAVLLCTSDGGRSHQSCLRFRTRNTSPTRRLPLQSNKEQSISTRVVQQINSQSRHVPGTALLTRARTPVALPLPKTCGRRIQTSDATDRLKALATNDVQSPQQTLWSDSESPRTTRRSHRYWKFELFATYISWDAQRGQQSVVRNVTTVYEWKVTLRTHLSNRTGSQRSSWASEAAGLRMVLKIEKRYLFAAVTHGPHDSHMLPRLNPFLAYIDLEVHSLRNKLSSPSLRLSKASLKASRYHTSGMGDSRLQKSRMSLRTADTLVFIAVYHATLLSLKWSGDTFIPVIAQAIIGTTNRYFNPDEVLGKLLRDILMIYPIKFSKYHYQDLAVFLIPTTPKQIPTTRQIHDLSIATFQTPRRTNTMQIYEVYMCSCTAPPGVASHPSFRDASEGYGKNTAVLVMLLVILFIVKRDRTKLWRPLASNNMHSMLLQEKEYIVALSIKNLVTLLLSGHITTTFAIMDPARPLLNQANFLLTPTEFATLQPDGQSGSAALPTSVIEVFICVQ</sequence>
<evidence type="ECO:0000313" key="1">
    <source>
        <dbReference type="EMBL" id="KAF2473672.1"/>
    </source>
</evidence>
<organism evidence="1 2">
    <name type="scientific">Lindgomyces ingoldianus</name>
    <dbReference type="NCBI Taxonomy" id="673940"/>
    <lineage>
        <taxon>Eukaryota</taxon>
        <taxon>Fungi</taxon>
        <taxon>Dikarya</taxon>
        <taxon>Ascomycota</taxon>
        <taxon>Pezizomycotina</taxon>
        <taxon>Dothideomycetes</taxon>
        <taxon>Pleosporomycetidae</taxon>
        <taxon>Pleosporales</taxon>
        <taxon>Lindgomycetaceae</taxon>
        <taxon>Lindgomyces</taxon>
    </lineage>
</organism>
<gene>
    <name evidence="1" type="ORF">BDR25DRAFT_352161</name>
</gene>
<accession>A0ACB6R3N1</accession>
<dbReference type="Proteomes" id="UP000799755">
    <property type="component" value="Unassembled WGS sequence"/>
</dbReference>
<reference evidence="1" key="1">
    <citation type="journal article" date="2020" name="Stud. Mycol.">
        <title>101 Dothideomycetes genomes: a test case for predicting lifestyles and emergence of pathogens.</title>
        <authorList>
            <person name="Haridas S."/>
            <person name="Albert R."/>
            <person name="Binder M."/>
            <person name="Bloem J."/>
            <person name="Labutti K."/>
            <person name="Salamov A."/>
            <person name="Andreopoulos B."/>
            <person name="Baker S."/>
            <person name="Barry K."/>
            <person name="Bills G."/>
            <person name="Bluhm B."/>
            <person name="Cannon C."/>
            <person name="Castanera R."/>
            <person name="Culley D."/>
            <person name="Daum C."/>
            <person name="Ezra D."/>
            <person name="Gonzalez J."/>
            <person name="Henrissat B."/>
            <person name="Kuo A."/>
            <person name="Liang C."/>
            <person name="Lipzen A."/>
            <person name="Lutzoni F."/>
            <person name="Magnuson J."/>
            <person name="Mondo S."/>
            <person name="Nolan M."/>
            <person name="Ohm R."/>
            <person name="Pangilinan J."/>
            <person name="Park H.-J."/>
            <person name="Ramirez L."/>
            <person name="Alfaro M."/>
            <person name="Sun H."/>
            <person name="Tritt A."/>
            <person name="Yoshinaga Y."/>
            <person name="Zwiers L.-H."/>
            <person name="Turgeon B."/>
            <person name="Goodwin S."/>
            <person name="Spatafora J."/>
            <person name="Crous P."/>
            <person name="Grigoriev I."/>
        </authorList>
    </citation>
    <scope>NUCLEOTIDE SEQUENCE</scope>
    <source>
        <strain evidence="1">ATCC 200398</strain>
    </source>
</reference>
<keyword evidence="2" id="KW-1185">Reference proteome</keyword>
<proteinExistence type="predicted"/>
<protein>
    <submittedName>
        <fullName evidence="1">Uncharacterized protein</fullName>
    </submittedName>
</protein>
<dbReference type="EMBL" id="MU003499">
    <property type="protein sequence ID" value="KAF2473672.1"/>
    <property type="molecule type" value="Genomic_DNA"/>
</dbReference>